<dbReference type="Proteomes" id="UP001152531">
    <property type="component" value="Unassembled WGS sequence"/>
</dbReference>
<name>A0ACA9Y3L3_9ASCO</name>
<protein>
    <submittedName>
        <fullName evidence="1">Uncharacterized protein</fullName>
    </submittedName>
</protein>
<reference evidence="1" key="1">
    <citation type="submission" date="2022-06" db="EMBL/GenBank/DDBJ databases">
        <authorList>
            <person name="Legras J.-L."/>
            <person name="Devillers H."/>
            <person name="Grondin C."/>
        </authorList>
    </citation>
    <scope>NUCLEOTIDE SEQUENCE</scope>
    <source>
        <strain evidence="1">CLIB 1444</strain>
    </source>
</reference>
<sequence>MSNPYSPITDALKELNKPMNELLKNHEELVSRNLVILNNLKDLNNFNILMNNHLQDEDTEKHIQLNVGIDNVDSEV</sequence>
<keyword evidence="2" id="KW-1185">Reference proteome</keyword>
<comment type="caution">
    <text evidence="1">The sequence shown here is derived from an EMBL/GenBank/DDBJ whole genome shotgun (WGS) entry which is preliminary data.</text>
</comment>
<organism evidence="1 2">
    <name type="scientific">[Candida] jaroonii</name>
    <dbReference type="NCBI Taxonomy" id="467808"/>
    <lineage>
        <taxon>Eukaryota</taxon>
        <taxon>Fungi</taxon>
        <taxon>Dikarya</taxon>
        <taxon>Ascomycota</taxon>
        <taxon>Saccharomycotina</taxon>
        <taxon>Pichiomycetes</taxon>
        <taxon>Debaryomycetaceae</taxon>
        <taxon>Yamadazyma</taxon>
    </lineage>
</organism>
<dbReference type="EMBL" id="CALSDN010000002">
    <property type="protein sequence ID" value="CAH6719502.1"/>
    <property type="molecule type" value="Genomic_DNA"/>
</dbReference>
<evidence type="ECO:0000313" key="2">
    <source>
        <dbReference type="Proteomes" id="UP001152531"/>
    </source>
</evidence>
<evidence type="ECO:0000313" key="1">
    <source>
        <dbReference type="EMBL" id="CAH6719502.1"/>
    </source>
</evidence>
<gene>
    <name evidence="1" type="ORF">CLIB1444_02S10044</name>
</gene>
<accession>A0ACA9Y3L3</accession>
<proteinExistence type="predicted"/>